<keyword evidence="2" id="KW-1133">Transmembrane helix</keyword>
<name>A0A2A6C3R6_PRIPA</name>
<dbReference type="Proteomes" id="UP000005239">
    <property type="component" value="Unassembled WGS sequence"/>
</dbReference>
<keyword evidence="2" id="KW-0812">Transmembrane</keyword>
<accession>A0A2A6C3R6</accession>
<evidence type="ECO:0000256" key="1">
    <source>
        <dbReference type="SAM" id="MobiDB-lite"/>
    </source>
</evidence>
<evidence type="ECO:0000313" key="4">
    <source>
        <dbReference type="Proteomes" id="UP000005239"/>
    </source>
</evidence>
<dbReference type="EnsemblMetazoa" id="PPA02223.1">
    <property type="protein sequence ID" value="PPA02223.1"/>
    <property type="gene ID" value="WBGene00091777"/>
</dbReference>
<feature type="transmembrane region" description="Helical" evidence="2">
    <location>
        <begin position="47"/>
        <end position="67"/>
    </location>
</feature>
<organism evidence="3 4">
    <name type="scientific">Pristionchus pacificus</name>
    <name type="common">Parasitic nematode worm</name>
    <dbReference type="NCBI Taxonomy" id="54126"/>
    <lineage>
        <taxon>Eukaryota</taxon>
        <taxon>Metazoa</taxon>
        <taxon>Ecdysozoa</taxon>
        <taxon>Nematoda</taxon>
        <taxon>Chromadorea</taxon>
        <taxon>Rhabditida</taxon>
        <taxon>Rhabditina</taxon>
        <taxon>Diplogasteromorpha</taxon>
        <taxon>Diplogasteroidea</taxon>
        <taxon>Neodiplogasteridae</taxon>
        <taxon>Pristionchus</taxon>
    </lineage>
</organism>
<evidence type="ECO:0000256" key="2">
    <source>
        <dbReference type="SAM" id="Phobius"/>
    </source>
</evidence>
<keyword evidence="2" id="KW-0472">Membrane</keyword>
<feature type="transmembrane region" description="Helical" evidence="2">
    <location>
        <begin position="680"/>
        <end position="707"/>
    </location>
</feature>
<keyword evidence="4" id="KW-1185">Reference proteome</keyword>
<protein>
    <submittedName>
        <fullName evidence="3">Uncharacterized protein</fullName>
    </submittedName>
</protein>
<gene>
    <name evidence="3" type="primary">WBGene00091777</name>
</gene>
<feature type="compositionally biased region" description="Basic and acidic residues" evidence="1">
    <location>
        <begin position="1"/>
        <end position="13"/>
    </location>
</feature>
<accession>A0A8R1Y5Y7</accession>
<sequence length="1060" mass="120493">MGRRANSMERENSTQDTQDTERTPSTTNLLGGDKHGKGKRESSPIMVYIRSTVYFCYAVLVFVLVWMPTLIKPRYTEKTEFRLGMVQSPSSYCSEFGRHLMLNYRFEMGVEEIAAGVQLCLRYAHPHQCRFRENLMLRSAPKSITDFGGNWETLVNSGPTANAITQDGLVHWFWRWTKNNETGDILIEFRFGLMLKEALEWWTLGHSKIPISPSLHKAINQKSSFLRHIRQTDYLIDSVRRLVKGDLFAFPNDIYPVKPDISTIDGQLLMRFRTSNISRMGFPDTKGVRRDFKMCKYSSLTESTADIIQIFMNTFAERMDYVGEHNFSPTYLKGLLKMEEAILAKWMSWNYVDPDRFQRIYDPSILNIQANDDPFMKENGYILAERGTESNSWKSLSGSGSGYGMGKFLFRWGSGTFHRNMAMNGFQKLLKQEFTRQAVLSPLHPFILPFQPLIISVDRGDAVVSEGIWERLGEWMIEFPYNMEVYGTVSSGRNILPLVEPIEILLAAAFGPWAVTDIDRAVAEGRIHLSWIKDEEYADLDEQGKLKKEGEETKGAVKLQYSKVIPATIREVVIKDVNNNEKLNVLRETIGFDEDERTIAFSWSNAVGIIASLAREKEEIYDGSLGGILNGSIFSAADGGFLLSPFPNRLNSFTPSAPVLYTGGSFVEPSRQDSVEETRITFFTVFSLETIVVLIICHLVFLSIGVATNKFRDKRLNSKAPEHLKGVARMNCLLFELTQVVYCLSLALVVYYHSAGFQGNNAIIESQKTITFSEAVKEMRSGMRTLLAATDDTYSKMQYEFLLGPNYSSDGLIVTDGLFNFLKILCDPPPGKKLMGIMFEGDRTAIAQIGKKCIYNQIPYTSVDGKHAGNLKELSSINPYFYLFAKNLTGKRKAIETVNQVVLRLFSREQIMNIWTIRYMSSVRSLYYTIEEKKTFTYAAIRMDEKFIYLGYSELTFPYFYVKYGQFTGVLAEIGGMIASFLKRDIAFKRYRYPDPSFESIGVYINSLAAIDFLIGVNGSHRIKTTGNLSEVARSLCFSNDLKFVGRLFDGDFLTALTMD</sequence>
<proteinExistence type="predicted"/>
<feature type="transmembrane region" description="Helical" evidence="2">
    <location>
        <begin position="728"/>
        <end position="752"/>
    </location>
</feature>
<dbReference type="AlphaFoldDB" id="A0A2A6C3R6"/>
<reference evidence="4" key="1">
    <citation type="journal article" date="2008" name="Nat. Genet.">
        <title>The Pristionchus pacificus genome provides a unique perspective on nematode lifestyle and parasitism.</title>
        <authorList>
            <person name="Dieterich C."/>
            <person name="Clifton S.W."/>
            <person name="Schuster L.N."/>
            <person name="Chinwalla A."/>
            <person name="Delehaunty K."/>
            <person name="Dinkelacker I."/>
            <person name="Fulton L."/>
            <person name="Fulton R."/>
            <person name="Godfrey J."/>
            <person name="Minx P."/>
            <person name="Mitreva M."/>
            <person name="Roeseler W."/>
            <person name="Tian H."/>
            <person name="Witte H."/>
            <person name="Yang S.P."/>
            <person name="Wilson R.K."/>
            <person name="Sommer R.J."/>
        </authorList>
    </citation>
    <scope>NUCLEOTIDE SEQUENCE [LARGE SCALE GENOMIC DNA]</scope>
    <source>
        <strain evidence="4">PS312</strain>
    </source>
</reference>
<reference evidence="3" key="2">
    <citation type="submission" date="2022-06" db="UniProtKB">
        <authorList>
            <consortium name="EnsemblMetazoa"/>
        </authorList>
    </citation>
    <scope>IDENTIFICATION</scope>
    <source>
        <strain evidence="3">PS312</strain>
    </source>
</reference>
<feature type="region of interest" description="Disordered" evidence="1">
    <location>
        <begin position="1"/>
        <end position="40"/>
    </location>
</feature>
<evidence type="ECO:0000313" key="3">
    <source>
        <dbReference type="EnsemblMetazoa" id="PPA02223.1"/>
    </source>
</evidence>